<dbReference type="EMBL" id="CADCXU010006310">
    <property type="protein sequence ID" value="CAA9997914.1"/>
    <property type="molecule type" value="Genomic_DNA"/>
</dbReference>
<feature type="repeat" description="Solcar" evidence="7">
    <location>
        <begin position="12"/>
        <end position="105"/>
    </location>
</feature>
<evidence type="ECO:0000256" key="3">
    <source>
        <dbReference type="ARBA" id="ARBA00022448"/>
    </source>
</evidence>
<reference evidence="9 10" key="1">
    <citation type="submission" date="2020-02" db="EMBL/GenBank/DDBJ databases">
        <authorList>
            <person name="Ferguson B K."/>
        </authorList>
    </citation>
    <scope>NUCLEOTIDE SEQUENCE [LARGE SCALE GENOMIC DNA]</scope>
</reference>
<gene>
    <name evidence="9" type="ORF">NTEN_LOCUS4208</name>
</gene>
<feature type="repeat" description="Solcar" evidence="7">
    <location>
        <begin position="215"/>
        <end position="310"/>
    </location>
</feature>
<dbReference type="Gene3D" id="1.50.40.10">
    <property type="entry name" value="Mitochondrial carrier domain"/>
    <property type="match status" value="1"/>
</dbReference>
<dbReference type="Proteomes" id="UP000479000">
    <property type="component" value="Unassembled WGS sequence"/>
</dbReference>
<keyword evidence="10" id="KW-1185">Reference proteome</keyword>
<evidence type="ECO:0000256" key="5">
    <source>
        <dbReference type="ARBA" id="ARBA00022737"/>
    </source>
</evidence>
<dbReference type="GO" id="GO:0055085">
    <property type="term" value="P:transmembrane transport"/>
    <property type="evidence" value="ECO:0007669"/>
    <property type="project" value="InterPro"/>
</dbReference>
<dbReference type="Pfam" id="PF00153">
    <property type="entry name" value="Mito_carr"/>
    <property type="match status" value="3"/>
</dbReference>
<evidence type="ECO:0000313" key="10">
    <source>
        <dbReference type="Proteomes" id="UP000479000"/>
    </source>
</evidence>
<keyword evidence="3 8" id="KW-0813">Transport</keyword>
<name>A0A6H5G802_9HEMI</name>
<dbReference type="AlphaFoldDB" id="A0A6H5G802"/>
<evidence type="ECO:0000256" key="4">
    <source>
        <dbReference type="ARBA" id="ARBA00022692"/>
    </source>
</evidence>
<comment type="similarity">
    <text evidence="2 8">Belongs to the mitochondrial carrier (TC 2.A.29) family.</text>
</comment>
<evidence type="ECO:0000256" key="7">
    <source>
        <dbReference type="PROSITE-ProRule" id="PRU00282"/>
    </source>
</evidence>
<evidence type="ECO:0000256" key="2">
    <source>
        <dbReference type="ARBA" id="ARBA00006375"/>
    </source>
</evidence>
<dbReference type="GO" id="GO:0016020">
    <property type="term" value="C:membrane"/>
    <property type="evidence" value="ECO:0007669"/>
    <property type="project" value="UniProtKB-SubCell"/>
</dbReference>
<dbReference type="PRINTS" id="PR00926">
    <property type="entry name" value="MITOCARRIER"/>
</dbReference>
<evidence type="ECO:0000256" key="8">
    <source>
        <dbReference type="RuleBase" id="RU000488"/>
    </source>
</evidence>
<evidence type="ECO:0000256" key="1">
    <source>
        <dbReference type="ARBA" id="ARBA00004141"/>
    </source>
</evidence>
<dbReference type="SUPFAM" id="SSF103506">
    <property type="entry name" value="Mitochondrial carrier"/>
    <property type="match status" value="1"/>
</dbReference>
<evidence type="ECO:0008006" key="11">
    <source>
        <dbReference type="Google" id="ProtNLM"/>
    </source>
</evidence>
<dbReference type="InterPro" id="IPR023395">
    <property type="entry name" value="MCP_dom_sf"/>
</dbReference>
<accession>A0A6H5G802</accession>
<dbReference type="OrthoDB" id="18574at2759"/>
<dbReference type="PANTHER" id="PTHR24089">
    <property type="entry name" value="SOLUTE CARRIER FAMILY 25"/>
    <property type="match status" value="1"/>
</dbReference>
<evidence type="ECO:0000313" key="9">
    <source>
        <dbReference type="EMBL" id="CAA9997914.1"/>
    </source>
</evidence>
<organism evidence="9 10">
    <name type="scientific">Nesidiocoris tenuis</name>
    <dbReference type="NCBI Taxonomy" id="355587"/>
    <lineage>
        <taxon>Eukaryota</taxon>
        <taxon>Metazoa</taxon>
        <taxon>Ecdysozoa</taxon>
        <taxon>Arthropoda</taxon>
        <taxon>Hexapoda</taxon>
        <taxon>Insecta</taxon>
        <taxon>Pterygota</taxon>
        <taxon>Neoptera</taxon>
        <taxon>Paraneoptera</taxon>
        <taxon>Hemiptera</taxon>
        <taxon>Heteroptera</taxon>
        <taxon>Panheteroptera</taxon>
        <taxon>Cimicomorpha</taxon>
        <taxon>Miridae</taxon>
        <taxon>Dicyphina</taxon>
        <taxon>Nesidiocoris</taxon>
    </lineage>
</organism>
<keyword evidence="5" id="KW-0677">Repeat</keyword>
<keyword evidence="4 7" id="KW-0812">Transmembrane</keyword>
<dbReference type="InterPro" id="IPR018108">
    <property type="entry name" value="MCP_transmembrane"/>
</dbReference>
<dbReference type="InterPro" id="IPR002067">
    <property type="entry name" value="MCP"/>
</dbReference>
<keyword evidence="6 7" id="KW-0472">Membrane</keyword>
<protein>
    <recommendedName>
        <fullName evidence="11">Mitochondrial thiamine pyrophosphate carrier</fullName>
    </recommendedName>
</protein>
<evidence type="ECO:0000256" key="6">
    <source>
        <dbReference type="ARBA" id="ARBA00023136"/>
    </source>
</evidence>
<dbReference type="PROSITE" id="PS50920">
    <property type="entry name" value="SOLCAR"/>
    <property type="match status" value="3"/>
</dbReference>
<comment type="subcellular location">
    <subcellularLocation>
        <location evidence="1">Membrane</location>
        <topology evidence="1">Multi-pass membrane protein</topology>
    </subcellularLocation>
</comment>
<sequence length="321" mass="35192">MVGFDSKAKEQLSHGWIMLSAAVAGALSRFVSQPLDVLKIRFQLQVEPITNKSAVSKYKTLRQAFLVVWREEGLRGLWGGHNPGQLLSIIYATTNFTVFELLTRFSHEQLGLNRSGAVNFVCGAGSGCAAVFCSYPFDVLRTRFIAQGAANVTYRSMINGLTSMVRKEGIGAPFKGLSPALLQGGPLIGVSFATHSFVKTIFERYETLSKSADRLNLSGNVIAGGVAGFVSKASIYPLDLARRRLQFQGFQDSRIGYGQNFTCRNLVHCMQLTVAKEGAKGLFKGFVPSAVKTTLSTSLYFTIYEELCDFFSYVHTLDKVS</sequence>
<feature type="repeat" description="Solcar" evidence="7">
    <location>
        <begin position="114"/>
        <end position="201"/>
    </location>
</feature>
<proteinExistence type="inferred from homology"/>